<evidence type="ECO:0000256" key="6">
    <source>
        <dbReference type="ARBA" id="ARBA00022989"/>
    </source>
</evidence>
<organism evidence="9">
    <name type="scientific">Leptolyngbya sp. NK1-12</name>
    <dbReference type="NCBI Taxonomy" id="2547451"/>
    <lineage>
        <taxon>Bacteria</taxon>
        <taxon>Bacillati</taxon>
        <taxon>Cyanobacteriota</taxon>
        <taxon>Cyanophyceae</taxon>
        <taxon>Leptolyngbyales</taxon>
        <taxon>Leptolyngbyaceae</taxon>
        <taxon>Leptolyngbya group</taxon>
        <taxon>Leptolyngbya</taxon>
    </lineage>
</organism>
<evidence type="ECO:0008006" key="10">
    <source>
        <dbReference type="Google" id="ProtNLM"/>
    </source>
</evidence>
<feature type="transmembrane region" description="Helical" evidence="8">
    <location>
        <begin position="74"/>
        <end position="94"/>
    </location>
</feature>
<protein>
    <recommendedName>
        <fullName evidence="10">Glycosyltransferase RgtA/B/C/D-like domain-containing protein</fullName>
    </recommendedName>
</protein>
<evidence type="ECO:0000256" key="8">
    <source>
        <dbReference type="SAM" id="Phobius"/>
    </source>
</evidence>
<feature type="transmembrane region" description="Helical" evidence="8">
    <location>
        <begin position="267"/>
        <end position="284"/>
    </location>
</feature>
<accession>A0AA96WAH1</accession>
<feature type="transmembrane region" description="Helical" evidence="8">
    <location>
        <begin position="101"/>
        <end position="121"/>
    </location>
</feature>
<sequence>MQKYQTPNPQKTIWHTINGLAQEEPQLTPLYFVTVKLWAQLWGGAIGILRSWSALISVFGLPCIYWLSMELFKSRLTASLATVILAITPFYFMASQDARHYSLWTVSILLMSAALLQAMRIKNQVSWAIYAFSVAFSLYTGLLSIIVAFGHAIYVFSMERFRFQERFLSYVLASVVGIIAFIPWVAIVFFNWAQLQQMSGQTDTVKLSLAELARGWVRQPGKLLYDPNISADPSTVEKILQYSVTVGCLIFVLYTFYFLLQTTVQRVWLFIFTLVGTTALGLVIQDLTLGGHAATGGMSNIPKYLTPCFLGIILAIAHLFAYQLTEGSLKQWQRRIWIVVVAIFISTQLLNTLSLWQAQFTWLNGHKDEMQTNLAAFNIINETEKPLLLTDSSGWDIMYLSQYLNPNVKILTKPTCVSCSVQVDPKDFRPAEDVELSQFSRIFLFPHPSDAAITWAKQQAPFQIKEVSLMPTSETKLLSLELP</sequence>
<evidence type="ECO:0000313" key="9">
    <source>
        <dbReference type="EMBL" id="WNZ21474.1"/>
    </source>
</evidence>
<feature type="transmembrane region" description="Helical" evidence="8">
    <location>
        <begin position="48"/>
        <end position="68"/>
    </location>
</feature>
<keyword evidence="4" id="KW-0808">Transferase</keyword>
<evidence type="ECO:0000256" key="5">
    <source>
        <dbReference type="ARBA" id="ARBA00022692"/>
    </source>
</evidence>
<comment type="subcellular location">
    <subcellularLocation>
        <location evidence="1">Cell membrane</location>
        <topology evidence="1">Multi-pass membrane protein</topology>
    </subcellularLocation>
</comment>
<name>A0AA96WAH1_9CYAN</name>
<dbReference type="GO" id="GO:0009103">
    <property type="term" value="P:lipopolysaccharide biosynthetic process"/>
    <property type="evidence" value="ECO:0007669"/>
    <property type="project" value="UniProtKB-ARBA"/>
</dbReference>
<evidence type="ECO:0000256" key="1">
    <source>
        <dbReference type="ARBA" id="ARBA00004651"/>
    </source>
</evidence>
<feature type="transmembrane region" description="Helical" evidence="8">
    <location>
        <begin position="127"/>
        <end position="155"/>
    </location>
</feature>
<dbReference type="EMBL" id="CP053586">
    <property type="protein sequence ID" value="WNZ21474.1"/>
    <property type="molecule type" value="Genomic_DNA"/>
</dbReference>
<keyword evidence="2" id="KW-1003">Cell membrane</keyword>
<gene>
    <name evidence="9" type="ORF">HJG54_00400</name>
</gene>
<dbReference type="PANTHER" id="PTHR33908">
    <property type="entry name" value="MANNOSYLTRANSFERASE YKCB-RELATED"/>
    <property type="match status" value="1"/>
</dbReference>
<dbReference type="AlphaFoldDB" id="A0AA96WAH1"/>
<keyword evidence="5 8" id="KW-0812">Transmembrane</keyword>
<reference evidence="9" key="1">
    <citation type="submission" date="2020-05" db="EMBL/GenBank/DDBJ databases">
        <authorList>
            <person name="Zhu T."/>
            <person name="Keshari N."/>
            <person name="Lu X."/>
        </authorList>
    </citation>
    <scope>NUCLEOTIDE SEQUENCE</scope>
    <source>
        <strain evidence="9">NK1-12</strain>
    </source>
</reference>
<evidence type="ECO:0000256" key="4">
    <source>
        <dbReference type="ARBA" id="ARBA00022679"/>
    </source>
</evidence>
<dbReference type="PANTHER" id="PTHR33908:SF3">
    <property type="entry name" value="UNDECAPRENYL PHOSPHATE-ALPHA-4-AMINO-4-DEOXY-L-ARABINOSE ARABINOSYL TRANSFERASE"/>
    <property type="match status" value="1"/>
</dbReference>
<evidence type="ECO:0000256" key="2">
    <source>
        <dbReference type="ARBA" id="ARBA00022475"/>
    </source>
</evidence>
<feature type="transmembrane region" description="Helical" evidence="8">
    <location>
        <begin position="167"/>
        <end position="190"/>
    </location>
</feature>
<evidence type="ECO:0000256" key="7">
    <source>
        <dbReference type="ARBA" id="ARBA00023136"/>
    </source>
</evidence>
<feature type="transmembrane region" description="Helical" evidence="8">
    <location>
        <begin position="336"/>
        <end position="356"/>
    </location>
</feature>
<keyword evidence="6 8" id="KW-1133">Transmembrane helix</keyword>
<keyword evidence="7 8" id="KW-0472">Membrane</keyword>
<dbReference type="GO" id="GO:0010041">
    <property type="term" value="P:response to iron(III) ion"/>
    <property type="evidence" value="ECO:0007669"/>
    <property type="project" value="TreeGrafter"/>
</dbReference>
<dbReference type="GO" id="GO:0005886">
    <property type="term" value="C:plasma membrane"/>
    <property type="evidence" value="ECO:0007669"/>
    <property type="project" value="UniProtKB-SubCell"/>
</dbReference>
<feature type="transmembrane region" description="Helical" evidence="8">
    <location>
        <begin position="239"/>
        <end position="260"/>
    </location>
</feature>
<dbReference type="RefSeq" id="WP_316432715.1">
    <property type="nucleotide sequence ID" value="NZ_CP053586.1"/>
</dbReference>
<keyword evidence="3" id="KW-0328">Glycosyltransferase</keyword>
<proteinExistence type="predicted"/>
<evidence type="ECO:0000256" key="3">
    <source>
        <dbReference type="ARBA" id="ARBA00022676"/>
    </source>
</evidence>
<feature type="transmembrane region" description="Helical" evidence="8">
    <location>
        <begin position="304"/>
        <end position="324"/>
    </location>
</feature>
<dbReference type="GO" id="GO:0016763">
    <property type="term" value="F:pentosyltransferase activity"/>
    <property type="evidence" value="ECO:0007669"/>
    <property type="project" value="TreeGrafter"/>
</dbReference>
<dbReference type="InterPro" id="IPR050297">
    <property type="entry name" value="LipidA_mod_glycosyltrf_83"/>
</dbReference>